<dbReference type="InterPro" id="IPR041121">
    <property type="entry name" value="SDH_C"/>
</dbReference>
<dbReference type="InterPro" id="IPR006151">
    <property type="entry name" value="Shikm_DH/Glu-tRNA_Rdtase"/>
</dbReference>
<dbReference type="PANTHER" id="PTHR21089:SF1">
    <property type="entry name" value="BIFUNCTIONAL 3-DEHYDROQUINATE DEHYDRATASE_SHIKIMATE DEHYDROGENASE, CHLOROPLASTIC"/>
    <property type="match status" value="1"/>
</dbReference>
<dbReference type="GO" id="GO:0009073">
    <property type="term" value="P:aromatic amino acid family biosynthetic process"/>
    <property type="evidence" value="ECO:0007669"/>
    <property type="project" value="UniProtKB-KW"/>
</dbReference>
<dbReference type="InterPro" id="IPR022893">
    <property type="entry name" value="Shikimate_DH_fam"/>
</dbReference>
<evidence type="ECO:0000313" key="13">
    <source>
        <dbReference type="Proteomes" id="UP000316095"/>
    </source>
</evidence>
<dbReference type="GO" id="GO:0004764">
    <property type="term" value="F:shikimate 3-dehydrogenase (NADP+) activity"/>
    <property type="evidence" value="ECO:0007669"/>
    <property type="project" value="UniProtKB-UniRule"/>
</dbReference>
<evidence type="ECO:0000259" key="10">
    <source>
        <dbReference type="Pfam" id="PF08501"/>
    </source>
</evidence>
<feature type="binding site" evidence="8">
    <location>
        <position position="108"/>
    </location>
    <ligand>
        <name>shikimate</name>
        <dbReference type="ChEBI" id="CHEBI:36208"/>
    </ligand>
</feature>
<dbReference type="EMBL" id="SJPG01000001">
    <property type="protein sequence ID" value="TWT62325.1"/>
    <property type="molecule type" value="Genomic_DNA"/>
</dbReference>
<feature type="active site" description="Proton acceptor" evidence="8">
    <location>
        <position position="72"/>
    </location>
</feature>
<comment type="pathway">
    <text evidence="1 8">Metabolic intermediate biosynthesis; chorismate biosynthesis; chorismate from D-erythrose 4-phosphate and phosphoenolpyruvate: step 4/7.</text>
</comment>
<feature type="domain" description="SDH C-terminal" evidence="11">
    <location>
        <begin position="253"/>
        <end position="283"/>
    </location>
</feature>
<comment type="catalytic activity">
    <reaction evidence="7 8">
        <text>shikimate + NADP(+) = 3-dehydroshikimate + NADPH + H(+)</text>
        <dbReference type="Rhea" id="RHEA:17737"/>
        <dbReference type="ChEBI" id="CHEBI:15378"/>
        <dbReference type="ChEBI" id="CHEBI:16630"/>
        <dbReference type="ChEBI" id="CHEBI:36208"/>
        <dbReference type="ChEBI" id="CHEBI:57783"/>
        <dbReference type="ChEBI" id="CHEBI:58349"/>
        <dbReference type="EC" id="1.1.1.25"/>
    </reaction>
</comment>
<dbReference type="InterPro" id="IPR013708">
    <property type="entry name" value="Shikimate_DH-bd_N"/>
</dbReference>
<dbReference type="GO" id="GO:0050661">
    <property type="term" value="F:NADP binding"/>
    <property type="evidence" value="ECO:0007669"/>
    <property type="project" value="InterPro"/>
</dbReference>
<feature type="binding site" evidence="8">
    <location>
        <position position="253"/>
    </location>
    <ligand>
        <name>NADP(+)</name>
        <dbReference type="ChEBI" id="CHEBI:58349"/>
    </ligand>
</feature>
<feature type="domain" description="Shikimate dehydrogenase substrate binding N-terminal" evidence="10">
    <location>
        <begin position="13"/>
        <end position="95"/>
    </location>
</feature>
<feature type="binding site" evidence="8">
    <location>
        <position position="68"/>
    </location>
    <ligand>
        <name>shikimate</name>
        <dbReference type="ChEBI" id="CHEBI:36208"/>
    </ligand>
</feature>
<evidence type="ECO:0000256" key="4">
    <source>
        <dbReference type="ARBA" id="ARBA00022857"/>
    </source>
</evidence>
<dbReference type="NCBIfam" id="TIGR00507">
    <property type="entry name" value="aroE"/>
    <property type="match status" value="1"/>
</dbReference>
<dbReference type="GO" id="GO:0005829">
    <property type="term" value="C:cytosol"/>
    <property type="evidence" value="ECO:0007669"/>
    <property type="project" value="TreeGrafter"/>
</dbReference>
<reference evidence="12 13" key="1">
    <citation type="submission" date="2019-02" db="EMBL/GenBank/DDBJ databases">
        <title>Deep-cultivation of Planctomycetes and their phenomic and genomic characterization uncovers novel biology.</title>
        <authorList>
            <person name="Wiegand S."/>
            <person name="Jogler M."/>
            <person name="Boedeker C."/>
            <person name="Pinto D."/>
            <person name="Vollmers J."/>
            <person name="Rivas-Marin E."/>
            <person name="Kohn T."/>
            <person name="Peeters S.H."/>
            <person name="Heuer A."/>
            <person name="Rast P."/>
            <person name="Oberbeckmann S."/>
            <person name="Bunk B."/>
            <person name="Jeske O."/>
            <person name="Meyerdierks A."/>
            <person name="Storesund J.E."/>
            <person name="Kallscheuer N."/>
            <person name="Luecker S."/>
            <person name="Lage O.M."/>
            <person name="Pohl T."/>
            <person name="Merkel B.J."/>
            <person name="Hornburger P."/>
            <person name="Mueller R.-W."/>
            <person name="Bruemmer F."/>
            <person name="Labrenz M."/>
            <person name="Spormann A.M."/>
            <person name="Op Den Camp H."/>
            <person name="Overmann J."/>
            <person name="Amann R."/>
            <person name="Jetten M.S.M."/>
            <person name="Mascher T."/>
            <person name="Medema M.H."/>
            <person name="Devos D.P."/>
            <person name="Kaster A.-K."/>
            <person name="Ovreas L."/>
            <person name="Rohde M."/>
            <person name="Galperin M.Y."/>
            <person name="Jogler C."/>
        </authorList>
    </citation>
    <scope>NUCLEOTIDE SEQUENCE [LARGE SCALE GENOMIC DNA]</scope>
    <source>
        <strain evidence="12 13">Pan54</strain>
    </source>
</reference>
<evidence type="ECO:0000256" key="1">
    <source>
        <dbReference type="ARBA" id="ARBA00004871"/>
    </source>
</evidence>
<organism evidence="12 13">
    <name type="scientific">Rubinisphaera italica</name>
    <dbReference type="NCBI Taxonomy" id="2527969"/>
    <lineage>
        <taxon>Bacteria</taxon>
        <taxon>Pseudomonadati</taxon>
        <taxon>Planctomycetota</taxon>
        <taxon>Planctomycetia</taxon>
        <taxon>Planctomycetales</taxon>
        <taxon>Planctomycetaceae</taxon>
        <taxon>Rubinisphaera</taxon>
    </lineage>
</organism>
<feature type="binding site" evidence="8">
    <location>
        <begin position="131"/>
        <end position="135"/>
    </location>
    <ligand>
        <name>NADP(+)</name>
        <dbReference type="ChEBI" id="CHEBI:58349"/>
    </ligand>
</feature>
<protein>
    <recommendedName>
        <fullName evidence="2 8">Shikimate dehydrogenase (NADP(+))</fullName>
        <shortName evidence="8">SDH</shortName>
        <ecNumber evidence="2 8">1.1.1.25</ecNumber>
    </recommendedName>
</protein>
<dbReference type="Pfam" id="PF08501">
    <property type="entry name" value="Shikimate_dh_N"/>
    <property type="match status" value="1"/>
</dbReference>
<dbReference type="OrthoDB" id="9792692at2"/>
<dbReference type="PANTHER" id="PTHR21089">
    <property type="entry name" value="SHIKIMATE DEHYDROGENASE"/>
    <property type="match status" value="1"/>
</dbReference>
<dbReference type="HAMAP" id="MF_00222">
    <property type="entry name" value="Shikimate_DH_AroE"/>
    <property type="match status" value="1"/>
</dbReference>
<evidence type="ECO:0000256" key="2">
    <source>
        <dbReference type="ARBA" id="ARBA00012962"/>
    </source>
</evidence>
<accession>A0A5C5XJN5</accession>
<proteinExistence type="inferred from homology"/>
<dbReference type="Pfam" id="PF01488">
    <property type="entry name" value="Shikimate_DH"/>
    <property type="match status" value="1"/>
</dbReference>
<dbReference type="RefSeq" id="WP_146504196.1">
    <property type="nucleotide sequence ID" value="NZ_SJPG01000001.1"/>
</dbReference>
<evidence type="ECO:0000259" key="9">
    <source>
        <dbReference type="Pfam" id="PF01488"/>
    </source>
</evidence>
<feature type="domain" description="Quinate/shikimate 5-dehydrogenase/glutamyl-tRNA reductase" evidence="9">
    <location>
        <begin position="122"/>
        <end position="180"/>
    </location>
</feature>
<evidence type="ECO:0000256" key="6">
    <source>
        <dbReference type="ARBA" id="ARBA00023141"/>
    </source>
</evidence>
<dbReference type="Proteomes" id="UP000316095">
    <property type="component" value="Unassembled WGS sequence"/>
</dbReference>
<comment type="similarity">
    <text evidence="8">Belongs to the shikimate dehydrogenase family.</text>
</comment>
<dbReference type="GO" id="GO:0009423">
    <property type="term" value="P:chorismate biosynthetic process"/>
    <property type="evidence" value="ECO:0007669"/>
    <property type="project" value="UniProtKB-UniRule"/>
</dbReference>
<dbReference type="InterPro" id="IPR036291">
    <property type="entry name" value="NAD(P)-bd_dom_sf"/>
</dbReference>
<keyword evidence="5 8" id="KW-0560">Oxidoreductase</keyword>
<keyword evidence="4 8" id="KW-0521">NADP</keyword>
<comment type="caution">
    <text evidence="8">Lacks conserved residue(s) required for the propagation of feature annotation.</text>
</comment>
<evidence type="ECO:0000259" key="11">
    <source>
        <dbReference type="Pfam" id="PF18317"/>
    </source>
</evidence>
<keyword evidence="3 8" id="KW-0028">Amino-acid biosynthesis</keyword>
<comment type="subunit">
    <text evidence="8">Homodimer.</text>
</comment>
<feature type="binding site" evidence="8">
    <location>
        <position position="230"/>
    </location>
    <ligand>
        <name>NADP(+)</name>
        <dbReference type="ChEBI" id="CHEBI:58349"/>
    </ligand>
</feature>
<keyword evidence="13" id="KW-1185">Reference proteome</keyword>
<feature type="binding site" evidence="8">
    <location>
        <position position="260"/>
    </location>
    <ligand>
        <name>shikimate</name>
        <dbReference type="ChEBI" id="CHEBI:36208"/>
    </ligand>
</feature>
<sequence>MAELNFKQELTSVFGQPVAENPTQAMIEAAYRHHNLDWRYLTIEVAPEDLPAAVQGMRAMNFRGGNLTIPHKVAVIPLLDGLSEAASLMGAVNCIVRDGDKLIGENTDGKGFVESLRGVTDPSGKRVVILGAGGAARAIAVELALAGASNFTIVNRSASRGESLVELLNTKVRELADVHAEFVNWEGDYDIPEGTDIVINATSIGLFPDVDARIALNTTTLSPNMVVADVIPNPPETRLVRDARKAGCHVLDGLGMLVNQGVIGFKLWTGVDPDAGVMRKALEDVFGA</sequence>
<name>A0A5C5XJN5_9PLAN</name>
<dbReference type="GO" id="GO:0019632">
    <property type="term" value="P:shikimate metabolic process"/>
    <property type="evidence" value="ECO:0007669"/>
    <property type="project" value="InterPro"/>
</dbReference>
<dbReference type="GO" id="GO:0008652">
    <property type="term" value="P:amino acid biosynthetic process"/>
    <property type="evidence" value="ECO:0007669"/>
    <property type="project" value="UniProtKB-KW"/>
</dbReference>
<dbReference type="UniPathway" id="UPA00053">
    <property type="reaction ID" value="UER00087"/>
</dbReference>
<evidence type="ECO:0000256" key="3">
    <source>
        <dbReference type="ARBA" id="ARBA00022605"/>
    </source>
</evidence>
<evidence type="ECO:0000313" key="12">
    <source>
        <dbReference type="EMBL" id="TWT62325.1"/>
    </source>
</evidence>
<dbReference type="Gene3D" id="3.40.50.720">
    <property type="entry name" value="NAD(P)-binding Rossmann-like Domain"/>
    <property type="match status" value="1"/>
</dbReference>
<keyword evidence="6 8" id="KW-0057">Aromatic amino acid biosynthesis</keyword>
<gene>
    <name evidence="12" type="primary">aroE_2</name>
    <name evidence="8" type="synonym">aroE</name>
    <name evidence="12" type="ORF">Pan54_30660</name>
</gene>
<comment type="caution">
    <text evidence="12">The sequence shown here is derived from an EMBL/GenBank/DDBJ whole genome shotgun (WGS) entry which is preliminary data.</text>
</comment>
<feature type="binding site" evidence="8">
    <location>
        <position position="84"/>
    </location>
    <ligand>
        <name>NADP(+)</name>
        <dbReference type="ChEBI" id="CHEBI:58349"/>
    </ligand>
</feature>
<dbReference type="Gene3D" id="3.40.50.10860">
    <property type="entry name" value="Leucine Dehydrogenase, chain A, domain 1"/>
    <property type="match status" value="1"/>
</dbReference>
<dbReference type="SUPFAM" id="SSF51735">
    <property type="entry name" value="NAD(P)-binding Rossmann-fold domains"/>
    <property type="match status" value="1"/>
</dbReference>
<dbReference type="EC" id="1.1.1.25" evidence="2 8"/>
<evidence type="ECO:0000256" key="8">
    <source>
        <dbReference type="HAMAP-Rule" id="MF_00222"/>
    </source>
</evidence>
<comment type="function">
    <text evidence="8">Involved in the biosynthesis of the chorismate, which leads to the biosynthesis of aromatic amino acids. Catalyzes the reversible NADPH linked reduction of 3-dehydroshikimate (DHSA) to yield shikimate (SA).</text>
</comment>
<dbReference type="SUPFAM" id="SSF53223">
    <property type="entry name" value="Aminoacid dehydrogenase-like, N-terminal domain"/>
    <property type="match status" value="1"/>
</dbReference>
<dbReference type="Pfam" id="PF18317">
    <property type="entry name" value="SDH_C"/>
    <property type="match status" value="1"/>
</dbReference>
<dbReference type="AlphaFoldDB" id="A0A5C5XJN5"/>
<evidence type="ECO:0000256" key="7">
    <source>
        <dbReference type="ARBA" id="ARBA00049442"/>
    </source>
</evidence>
<feature type="binding site" evidence="8">
    <location>
        <position position="93"/>
    </location>
    <ligand>
        <name>shikimate</name>
        <dbReference type="ChEBI" id="CHEBI:36208"/>
    </ligand>
</feature>
<evidence type="ECO:0000256" key="5">
    <source>
        <dbReference type="ARBA" id="ARBA00023002"/>
    </source>
</evidence>
<dbReference type="CDD" id="cd01065">
    <property type="entry name" value="NAD_bind_Shikimate_DH"/>
    <property type="match status" value="1"/>
</dbReference>
<dbReference type="InterPro" id="IPR011342">
    <property type="entry name" value="Shikimate_DH"/>
</dbReference>
<dbReference type="InterPro" id="IPR046346">
    <property type="entry name" value="Aminoacid_DH-like_N_sf"/>
</dbReference>